<reference evidence="2" key="1">
    <citation type="journal article" date="2021" name="Open Biol.">
        <title>Shared evolutionary footprints suggest mitochondrial oxidative damage underlies multiple complex I losses in fungi.</title>
        <authorList>
            <person name="Schikora-Tamarit M.A."/>
            <person name="Marcet-Houben M."/>
            <person name="Nosek J."/>
            <person name="Gabaldon T."/>
        </authorList>
    </citation>
    <scope>NUCLEOTIDE SEQUENCE</scope>
    <source>
        <strain evidence="2">NCAIM Y.01608</strain>
    </source>
</reference>
<organism evidence="2 3">
    <name type="scientific">Ogataea polymorpha</name>
    <dbReference type="NCBI Taxonomy" id="460523"/>
    <lineage>
        <taxon>Eukaryota</taxon>
        <taxon>Fungi</taxon>
        <taxon>Dikarya</taxon>
        <taxon>Ascomycota</taxon>
        <taxon>Saccharomycotina</taxon>
        <taxon>Pichiomycetes</taxon>
        <taxon>Pichiales</taxon>
        <taxon>Pichiaceae</taxon>
        <taxon>Ogataea</taxon>
    </lineage>
</organism>
<evidence type="ECO:0000313" key="2">
    <source>
        <dbReference type="EMBL" id="KAH3663142.1"/>
    </source>
</evidence>
<reference evidence="2" key="2">
    <citation type="submission" date="2021-01" db="EMBL/GenBank/DDBJ databases">
        <authorList>
            <person name="Schikora-Tamarit M.A."/>
        </authorList>
    </citation>
    <scope>NUCLEOTIDE SEQUENCE</scope>
    <source>
        <strain evidence="2">NCAIM Y.01608</strain>
    </source>
</reference>
<protein>
    <submittedName>
        <fullName evidence="2">Uncharacterized protein</fullName>
    </submittedName>
</protein>
<dbReference type="EMBL" id="JAEUBD010001266">
    <property type="protein sequence ID" value="KAH3663142.1"/>
    <property type="molecule type" value="Genomic_DNA"/>
</dbReference>
<evidence type="ECO:0000256" key="1">
    <source>
        <dbReference type="SAM" id="MobiDB-lite"/>
    </source>
</evidence>
<evidence type="ECO:0000313" key="3">
    <source>
        <dbReference type="Proteomes" id="UP000788993"/>
    </source>
</evidence>
<proteinExistence type="predicted"/>
<comment type="caution">
    <text evidence="2">The sequence shown here is derived from an EMBL/GenBank/DDBJ whole genome shotgun (WGS) entry which is preliminary data.</text>
</comment>
<gene>
    <name evidence="2" type="ORF">OGATHE_004718</name>
</gene>
<name>A0A9P8P0X8_9ASCO</name>
<feature type="region of interest" description="Disordered" evidence="1">
    <location>
        <begin position="80"/>
        <end position="119"/>
    </location>
</feature>
<dbReference type="AlphaFoldDB" id="A0A9P8P0X8"/>
<sequence length="209" mass="23446">MCSAASYIFLVNRDKRVVFFVNIQVFNKPIGEEIIKGPLPIAKAFKMLCGDFRFAVFHDDEWSANSATVSRNMNRGLMDVGEDGNKGRKLASSSQMSEFGNKHAGESGSTNESTVQMHTKSPVAMQGRAIYDRYIFSTQDVTKFLDGVLLIISGDVSHQCQVLDQSTGLSFRSIRGAEHTKLRWLQSTRSRHFSGLFELRRDSCHHTES</sequence>
<accession>A0A9P8P0X8</accession>
<dbReference type="Proteomes" id="UP000788993">
    <property type="component" value="Unassembled WGS sequence"/>
</dbReference>
<feature type="compositionally biased region" description="Polar residues" evidence="1">
    <location>
        <begin position="107"/>
        <end position="119"/>
    </location>
</feature>
<keyword evidence="3" id="KW-1185">Reference proteome</keyword>